<dbReference type="EMBL" id="CAXHTB010000020">
    <property type="protein sequence ID" value="CAL0328024.1"/>
    <property type="molecule type" value="Genomic_DNA"/>
</dbReference>
<dbReference type="PANTHER" id="PTHR35280:SF1">
    <property type="entry name" value="F17L21.9"/>
    <property type="match status" value="1"/>
</dbReference>
<proteinExistence type="predicted"/>
<sequence length="161" mass="18451">MENDEKVELMDMAIQKLILDNEDEAEYQLALSQELELLKKNEEAVKKSKGCRSESEIDEIVKELKKIKRQNFVTQCLVSVMIVITIGWQLSEATLLMKVKDGINHPFRSFKRMVKGMIKVPEINGHEGHNKEHQSQSQSPSFIPNMPQMDVPNLSLNNGEE</sequence>
<keyword evidence="2" id="KW-0812">Transmembrane</keyword>
<evidence type="ECO:0000256" key="2">
    <source>
        <dbReference type="SAM" id="Phobius"/>
    </source>
</evidence>
<name>A0AAV1Y218_LUPLU</name>
<organism evidence="3 4">
    <name type="scientific">Lupinus luteus</name>
    <name type="common">European yellow lupine</name>
    <dbReference type="NCBI Taxonomy" id="3873"/>
    <lineage>
        <taxon>Eukaryota</taxon>
        <taxon>Viridiplantae</taxon>
        <taxon>Streptophyta</taxon>
        <taxon>Embryophyta</taxon>
        <taxon>Tracheophyta</taxon>
        <taxon>Spermatophyta</taxon>
        <taxon>Magnoliopsida</taxon>
        <taxon>eudicotyledons</taxon>
        <taxon>Gunneridae</taxon>
        <taxon>Pentapetalae</taxon>
        <taxon>rosids</taxon>
        <taxon>fabids</taxon>
        <taxon>Fabales</taxon>
        <taxon>Fabaceae</taxon>
        <taxon>Papilionoideae</taxon>
        <taxon>50 kb inversion clade</taxon>
        <taxon>genistoids sensu lato</taxon>
        <taxon>core genistoids</taxon>
        <taxon>Genisteae</taxon>
        <taxon>Lupinus</taxon>
    </lineage>
</organism>
<evidence type="ECO:0000256" key="1">
    <source>
        <dbReference type="SAM" id="MobiDB-lite"/>
    </source>
</evidence>
<feature type="transmembrane region" description="Helical" evidence="2">
    <location>
        <begin position="72"/>
        <end position="90"/>
    </location>
</feature>
<accession>A0AAV1Y218</accession>
<dbReference type="Proteomes" id="UP001497480">
    <property type="component" value="Unassembled WGS sequence"/>
</dbReference>
<evidence type="ECO:0000313" key="4">
    <source>
        <dbReference type="Proteomes" id="UP001497480"/>
    </source>
</evidence>
<keyword evidence="4" id="KW-1185">Reference proteome</keyword>
<reference evidence="3 4" key="1">
    <citation type="submission" date="2024-03" db="EMBL/GenBank/DDBJ databases">
        <authorList>
            <person name="Martinez-Hernandez J."/>
        </authorList>
    </citation>
    <scope>NUCLEOTIDE SEQUENCE [LARGE SCALE GENOMIC DNA]</scope>
</reference>
<gene>
    <name evidence="3" type="ORF">LLUT_LOCUS29084</name>
</gene>
<feature type="region of interest" description="Disordered" evidence="1">
    <location>
        <begin position="124"/>
        <end position="161"/>
    </location>
</feature>
<keyword evidence="2" id="KW-1133">Transmembrane helix</keyword>
<dbReference type="AlphaFoldDB" id="A0AAV1Y218"/>
<protein>
    <submittedName>
        <fullName evidence="3">Uncharacterized protein</fullName>
    </submittedName>
</protein>
<dbReference type="PANTHER" id="PTHR35280">
    <property type="entry name" value="F17L21.9"/>
    <property type="match status" value="1"/>
</dbReference>
<keyword evidence="2" id="KW-0472">Membrane</keyword>
<evidence type="ECO:0000313" key="3">
    <source>
        <dbReference type="EMBL" id="CAL0328024.1"/>
    </source>
</evidence>
<comment type="caution">
    <text evidence="3">The sequence shown here is derived from an EMBL/GenBank/DDBJ whole genome shotgun (WGS) entry which is preliminary data.</text>
</comment>
<feature type="compositionally biased region" description="Basic and acidic residues" evidence="1">
    <location>
        <begin position="124"/>
        <end position="134"/>
    </location>
</feature>